<keyword evidence="10 15" id="KW-0547">Nucleotide-binding</keyword>
<comment type="similarity">
    <text evidence="7 15">In the N-terminal section; belongs to the PRA-CH family.</text>
</comment>
<evidence type="ECO:0000256" key="12">
    <source>
        <dbReference type="ARBA" id="ARBA00022840"/>
    </source>
</evidence>
<evidence type="ECO:0000256" key="15">
    <source>
        <dbReference type="HAMAP-Rule" id="MF_01019"/>
    </source>
</evidence>
<dbReference type="InterPro" id="IPR023019">
    <property type="entry name" value="His_synth_HisIE"/>
</dbReference>
<gene>
    <name evidence="15" type="primary">hisI</name>
    <name evidence="15" type="synonym">hisIE</name>
    <name evidence="17" type="ORF">ISS99_17745</name>
</gene>
<evidence type="ECO:0000256" key="13">
    <source>
        <dbReference type="ARBA" id="ARBA00023102"/>
    </source>
</evidence>
<comment type="pathway">
    <text evidence="4 15">Amino-acid biosynthesis; L-histidine biosynthesis; L-histidine from 5-phospho-alpha-D-ribose 1-diphosphate: step 3/9.</text>
</comment>
<name>A0ABS2KJM8_9GAMM</name>
<dbReference type="InterPro" id="IPR008179">
    <property type="entry name" value="HisE"/>
</dbReference>
<evidence type="ECO:0000256" key="3">
    <source>
        <dbReference type="ARBA" id="ARBA00004496"/>
    </source>
</evidence>
<evidence type="ECO:0000256" key="4">
    <source>
        <dbReference type="ARBA" id="ARBA00005169"/>
    </source>
</evidence>
<dbReference type="EC" id="3.5.4.19" evidence="15"/>
<dbReference type="EC" id="3.6.1.31" evidence="15"/>
<dbReference type="PANTHER" id="PTHR42945:SF9">
    <property type="entry name" value="HISTIDINE BIOSYNTHESIS BIFUNCTIONAL PROTEIN HISIE"/>
    <property type="match status" value="1"/>
</dbReference>
<dbReference type="InterPro" id="IPR038019">
    <property type="entry name" value="PRib_AMP_CycHydrolase_sf"/>
</dbReference>
<comment type="pathway">
    <text evidence="5 15">Amino-acid biosynthesis; L-histidine biosynthesis; L-histidine from 5-phospho-alpha-D-ribose 1-diphosphate: step 2/9.</text>
</comment>
<keyword evidence="13 15" id="KW-0368">Histidine biosynthesis</keyword>
<evidence type="ECO:0000256" key="8">
    <source>
        <dbReference type="ARBA" id="ARBA00022490"/>
    </source>
</evidence>
<dbReference type="InterPro" id="IPR002496">
    <property type="entry name" value="PRib_AMP_CycHydrolase_dom"/>
</dbReference>
<evidence type="ECO:0000256" key="1">
    <source>
        <dbReference type="ARBA" id="ARBA00000024"/>
    </source>
</evidence>
<dbReference type="NCBIfam" id="NF000768">
    <property type="entry name" value="PRK00051.1"/>
    <property type="match status" value="1"/>
</dbReference>
<dbReference type="PANTHER" id="PTHR42945">
    <property type="entry name" value="HISTIDINE BIOSYNTHESIS BIFUNCTIONAL PROTEIN"/>
    <property type="match status" value="1"/>
</dbReference>
<reference evidence="17" key="1">
    <citation type="submission" date="2020-10" db="EMBL/GenBank/DDBJ databases">
        <title>Phylogeny of dyella-like bacteria.</title>
        <authorList>
            <person name="Fu J."/>
        </authorList>
    </citation>
    <scope>NUCLEOTIDE SEQUENCE</scope>
    <source>
        <strain evidence="17">DHON07</strain>
    </source>
</reference>
<comment type="catalytic activity">
    <reaction evidence="1 15">
        <text>1-(5-phospho-beta-D-ribosyl)-5'-AMP + H2O = 1-(5-phospho-beta-D-ribosyl)-5-[(5-phospho-beta-D-ribosylamino)methylideneamino]imidazole-4-carboxamide</text>
        <dbReference type="Rhea" id="RHEA:20049"/>
        <dbReference type="ChEBI" id="CHEBI:15377"/>
        <dbReference type="ChEBI" id="CHEBI:58435"/>
        <dbReference type="ChEBI" id="CHEBI:59457"/>
        <dbReference type="EC" id="3.5.4.19"/>
    </reaction>
</comment>
<evidence type="ECO:0000256" key="10">
    <source>
        <dbReference type="ARBA" id="ARBA00022741"/>
    </source>
</evidence>
<evidence type="ECO:0000256" key="14">
    <source>
        <dbReference type="ARBA" id="ARBA00023268"/>
    </source>
</evidence>
<evidence type="ECO:0000256" key="2">
    <source>
        <dbReference type="ARBA" id="ARBA00001460"/>
    </source>
</evidence>
<evidence type="ECO:0000256" key="7">
    <source>
        <dbReference type="ARBA" id="ARBA00008299"/>
    </source>
</evidence>
<keyword evidence="12 15" id="KW-0067">ATP-binding</keyword>
<keyword evidence="11 15" id="KW-0378">Hydrolase</keyword>
<dbReference type="NCBIfam" id="TIGR03188">
    <property type="entry name" value="histidine_hisI"/>
    <property type="match status" value="1"/>
</dbReference>
<dbReference type="Gene3D" id="1.10.287.1080">
    <property type="entry name" value="MazG-like"/>
    <property type="match status" value="1"/>
</dbReference>
<comment type="subcellular location">
    <subcellularLocation>
        <location evidence="3 15">Cytoplasm</location>
    </subcellularLocation>
</comment>
<protein>
    <recommendedName>
        <fullName evidence="15">Histidine biosynthesis bifunctional protein HisIE</fullName>
    </recommendedName>
    <domain>
        <recommendedName>
            <fullName evidence="15">Phosphoribosyl-AMP cyclohydrolase</fullName>
            <shortName evidence="15">PRA-CH</shortName>
            <ecNumber evidence="15">3.5.4.19</ecNumber>
        </recommendedName>
    </domain>
    <domain>
        <recommendedName>
            <fullName evidence="15">Phosphoribosyl-ATP pyrophosphatase</fullName>
            <shortName evidence="15">PRA-PH</shortName>
            <ecNumber evidence="15">3.6.1.31</ecNumber>
        </recommendedName>
    </domain>
</protein>
<feature type="region of interest" description="Phosphoribosyl-ATP pyrophosphohydrolase" evidence="15">
    <location>
        <begin position="159"/>
        <end position="247"/>
    </location>
</feature>
<comment type="caution">
    <text evidence="17">The sequence shown here is derived from an EMBL/GenBank/DDBJ whole genome shotgun (WGS) entry which is preliminary data.</text>
</comment>
<comment type="similarity">
    <text evidence="6 15">In the C-terminal section; belongs to the PRA-PH family.</text>
</comment>
<feature type="region of interest" description="Phosphoribosyl-AMP cyclohydrolase" evidence="15">
    <location>
        <begin position="1"/>
        <end position="158"/>
    </location>
</feature>
<dbReference type="Pfam" id="PF01502">
    <property type="entry name" value="PRA-CH"/>
    <property type="match status" value="1"/>
</dbReference>
<evidence type="ECO:0000313" key="18">
    <source>
        <dbReference type="Proteomes" id="UP001430193"/>
    </source>
</evidence>
<dbReference type="InterPro" id="IPR021130">
    <property type="entry name" value="PRib-ATP_PPHydrolase-like"/>
</dbReference>
<evidence type="ECO:0000259" key="16">
    <source>
        <dbReference type="Pfam" id="PF01502"/>
    </source>
</evidence>
<keyword evidence="14 15" id="KW-0511">Multifunctional enzyme</keyword>
<dbReference type="Pfam" id="PF01503">
    <property type="entry name" value="PRA-PH"/>
    <property type="match status" value="1"/>
</dbReference>
<dbReference type="SUPFAM" id="SSF141734">
    <property type="entry name" value="HisI-like"/>
    <property type="match status" value="1"/>
</dbReference>
<evidence type="ECO:0000313" key="17">
    <source>
        <dbReference type="EMBL" id="MBM7131372.1"/>
    </source>
</evidence>
<dbReference type="HAMAP" id="MF_01019">
    <property type="entry name" value="HisIE"/>
    <property type="match status" value="1"/>
</dbReference>
<organism evidence="17 18">
    <name type="scientific">Dyella mobilis</name>
    <dbReference type="NCBI Taxonomy" id="1849582"/>
    <lineage>
        <taxon>Bacteria</taxon>
        <taxon>Pseudomonadati</taxon>
        <taxon>Pseudomonadota</taxon>
        <taxon>Gammaproteobacteria</taxon>
        <taxon>Lysobacterales</taxon>
        <taxon>Rhodanobacteraceae</taxon>
        <taxon>Dyella</taxon>
    </lineage>
</organism>
<evidence type="ECO:0000256" key="9">
    <source>
        <dbReference type="ARBA" id="ARBA00022605"/>
    </source>
</evidence>
<dbReference type="Proteomes" id="UP001430193">
    <property type="component" value="Unassembled WGS sequence"/>
</dbReference>
<dbReference type="GO" id="GO:0004635">
    <property type="term" value="F:phosphoribosyl-AMP cyclohydrolase activity"/>
    <property type="evidence" value="ECO:0007669"/>
    <property type="project" value="UniProtKB-EC"/>
</dbReference>
<dbReference type="HAMAP" id="MF_01020">
    <property type="entry name" value="HisE"/>
    <property type="match status" value="1"/>
</dbReference>
<dbReference type="NCBIfam" id="NF002747">
    <property type="entry name" value="PRK02759.1"/>
    <property type="match status" value="1"/>
</dbReference>
<feature type="domain" description="Phosphoribosyl-AMP cyclohydrolase" evidence="16">
    <location>
        <begin position="76"/>
        <end position="148"/>
    </location>
</feature>
<dbReference type="CDD" id="cd11534">
    <property type="entry name" value="NTP-PPase_HisIE_like"/>
    <property type="match status" value="1"/>
</dbReference>
<evidence type="ECO:0000256" key="5">
    <source>
        <dbReference type="ARBA" id="ARBA00005204"/>
    </source>
</evidence>
<proteinExistence type="inferred from homology"/>
<dbReference type="SUPFAM" id="SSF101386">
    <property type="entry name" value="all-alpha NTP pyrophosphatases"/>
    <property type="match status" value="1"/>
</dbReference>
<evidence type="ECO:0000256" key="11">
    <source>
        <dbReference type="ARBA" id="ARBA00022801"/>
    </source>
</evidence>
<evidence type="ECO:0000256" key="6">
    <source>
        <dbReference type="ARBA" id="ARBA00007731"/>
    </source>
</evidence>
<comment type="catalytic activity">
    <reaction evidence="2 15">
        <text>1-(5-phospho-beta-D-ribosyl)-ATP + H2O = 1-(5-phospho-beta-D-ribosyl)-5'-AMP + diphosphate + H(+)</text>
        <dbReference type="Rhea" id="RHEA:22828"/>
        <dbReference type="ChEBI" id="CHEBI:15377"/>
        <dbReference type="ChEBI" id="CHEBI:15378"/>
        <dbReference type="ChEBI" id="CHEBI:33019"/>
        <dbReference type="ChEBI" id="CHEBI:59457"/>
        <dbReference type="ChEBI" id="CHEBI:73183"/>
        <dbReference type="EC" id="3.6.1.31"/>
    </reaction>
</comment>
<sequence length="247" mass="26843">MVHWQPAFSTVVPSRCRSSNVTCSGRAWWFACKRVTTVTDANTTASRTDLSRLDWSKSGGLLPAIVQHWLTGEVLMLGYVNAEALAQTEAIGKVTFYSRSKQRLWMKGESSGHVLDVKSIRADCDSDTVLILANPQGPTCHLGTSSCFGDDVRPPLGFLAELDALVEQRKALLPEGSYTTRLFQGGTRRIAQKVGEEGVETALAAVAQGDEELLGEAADLIFHLTVLLRARGYGLADVARVLVERHG</sequence>
<dbReference type="EMBL" id="JADIKF010000040">
    <property type="protein sequence ID" value="MBM7131372.1"/>
    <property type="molecule type" value="Genomic_DNA"/>
</dbReference>
<accession>A0ABS2KJM8</accession>
<keyword evidence="8 15" id="KW-0963">Cytoplasm</keyword>
<dbReference type="GO" id="GO:0004636">
    <property type="term" value="F:phosphoribosyl-ATP diphosphatase activity"/>
    <property type="evidence" value="ECO:0007669"/>
    <property type="project" value="UniProtKB-EC"/>
</dbReference>
<keyword evidence="9 15" id="KW-0028">Amino-acid biosynthesis</keyword>
<dbReference type="Gene3D" id="3.10.20.810">
    <property type="entry name" value="Phosphoribosyl-AMP cyclohydrolase"/>
    <property type="match status" value="1"/>
</dbReference>
<keyword evidence="18" id="KW-1185">Reference proteome</keyword>